<dbReference type="PROSITE" id="PS50089">
    <property type="entry name" value="ZF_RING_2"/>
    <property type="match status" value="1"/>
</dbReference>
<evidence type="ECO:0000313" key="5">
    <source>
        <dbReference type="RefSeq" id="XP_039127941.1"/>
    </source>
</evidence>
<dbReference type="Gene3D" id="3.30.40.10">
    <property type="entry name" value="Zinc/RING finger domain, C3HC4 (zinc finger)"/>
    <property type="match status" value="1"/>
</dbReference>
<keyword evidence="1" id="KW-0479">Metal-binding</keyword>
<keyword evidence="2" id="KW-1133">Transmembrane helix</keyword>
<name>A0AB40BKZ5_DIOCR</name>
<keyword evidence="1" id="KW-0862">Zinc</keyword>
<evidence type="ECO:0000256" key="2">
    <source>
        <dbReference type="SAM" id="Phobius"/>
    </source>
</evidence>
<protein>
    <submittedName>
        <fullName evidence="5">RING-H2 finger protein ATL52-like</fullName>
    </submittedName>
</protein>
<dbReference type="AlphaFoldDB" id="A0AB40BKZ5"/>
<dbReference type="SMART" id="SM00184">
    <property type="entry name" value="RING"/>
    <property type="match status" value="1"/>
</dbReference>
<evidence type="ECO:0000313" key="4">
    <source>
        <dbReference type="Proteomes" id="UP001515500"/>
    </source>
</evidence>
<dbReference type="RefSeq" id="XP_039127941.1">
    <property type="nucleotide sequence ID" value="XM_039272007.1"/>
</dbReference>
<dbReference type="GO" id="GO:0008270">
    <property type="term" value="F:zinc ion binding"/>
    <property type="evidence" value="ECO:0007669"/>
    <property type="project" value="UniProtKB-KW"/>
</dbReference>
<keyword evidence="4" id="KW-1185">Reference proteome</keyword>
<dbReference type="GeneID" id="120264016"/>
<feature type="transmembrane region" description="Helical" evidence="2">
    <location>
        <begin position="160"/>
        <end position="179"/>
    </location>
</feature>
<sequence length="191" mass="21131">MVPAESPCSQPKIIFMPLIIALCIIVSVVLALLALHSMIIKLCMGEHHEVSQEFRGVNKKVLEAIQVYAYTKNEDEPLDCSVCLGELEEGESVRALPNCGHVFHAYCIDSWLVQHSTCPLCRRGIVIVEPLIVHGEHHGESSDDGSVVHDFSFAMVREKLMLKGALLMSFLALFSSYGVEERSDSSFSNNV</sequence>
<keyword evidence="2" id="KW-0472">Membrane</keyword>
<dbReference type="Pfam" id="PF13639">
    <property type="entry name" value="zf-RING_2"/>
    <property type="match status" value="1"/>
</dbReference>
<evidence type="ECO:0000259" key="3">
    <source>
        <dbReference type="PROSITE" id="PS50089"/>
    </source>
</evidence>
<dbReference type="InterPro" id="IPR013083">
    <property type="entry name" value="Znf_RING/FYVE/PHD"/>
</dbReference>
<proteinExistence type="predicted"/>
<keyword evidence="1" id="KW-0863">Zinc-finger</keyword>
<gene>
    <name evidence="5" type="primary">LOC120264016</name>
</gene>
<dbReference type="SUPFAM" id="SSF57850">
    <property type="entry name" value="RING/U-box"/>
    <property type="match status" value="1"/>
</dbReference>
<accession>A0AB40BKZ5</accession>
<reference evidence="4" key="1">
    <citation type="submission" date="2025-05" db="UniProtKB">
        <authorList>
            <consortium name="RefSeq"/>
        </authorList>
    </citation>
    <scope>NUCLEOTIDE SEQUENCE [LARGE SCALE GENOMIC DNA]</scope>
</reference>
<keyword evidence="2" id="KW-0812">Transmembrane</keyword>
<feature type="domain" description="RING-type" evidence="3">
    <location>
        <begin position="80"/>
        <end position="122"/>
    </location>
</feature>
<feature type="transmembrane region" description="Helical" evidence="2">
    <location>
        <begin position="13"/>
        <end position="35"/>
    </location>
</feature>
<organism evidence="4 5">
    <name type="scientific">Dioscorea cayennensis subsp. rotundata</name>
    <name type="common">White Guinea yam</name>
    <name type="synonym">Dioscorea rotundata</name>
    <dbReference type="NCBI Taxonomy" id="55577"/>
    <lineage>
        <taxon>Eukaryota</taxon>
        <taxon>Viridiplantae</taxon>
        <taxon>Streptophyta</taxon>
        <taxon>Embryophyta</taxon>
        <taxon>Tracheophyta</taxon>
        <taxon>Spermatophyta</taxon>
        <taxon>Magnoliopsida</taxon>
        <taxon>Liliopsida</taxon>
        <taxon>Dioscoreales</taxon>
        <taxon>Dioscoreaceae</taxon>
        <taxon>Dioscorea</taxon>
    </lineage>
</organism>
<evidence type="ECO:0000256" key="1">
    <source>
        <dbReference type="PROSITE-ProRule" id="PRU00175"/>
    </source>
</evidence>
<reference evidence="5" key="2">
    <citation type="submission" date="2025-08" db="UniProtKB">
        <authorList>
            <consortium name="RefSeq"/>
        </authorList>
    </citation>
    <scope>IDENTIFICATION</scope>
</reference>
<dbReference type="Proteomes" id="UP001515500">
    <property type="component" value="Chromosome 1"/>
</dbReference>
<dbReference type="PANTHER" id="PTHR45676">
    <property type="entry name" value="RING-H2 FINGER PROTEIN ATL51-RELATED"/>
    <property type="match status" value="1"/>
</dbReference>
<dbReference type="InterPro" id="IPR001841">
    <property type="entry name" value="Znf_RING"/>
</dbReference>
<dbReference type="CDD" id="cd16461">
    <property type="entry name" value="RING-H2_EL5-like"/>
    <property type="match status" value="1"/>
</dbReference>